<organism evidence="1">
    <name type="scientific">Amphimedon queenslandica</name>
    <name type="common">Sponge</name>
    <dbReference type="NCBI Taxonomy" id="400682"/>
    <lineage>
        <taxon>Eukaryota</taxon>
        <taxon>Metazoa</taxon>
        <taxon>Porifera</taxon>
        <taxon>Demospongiae</taxon>
        <taxon>Heteroscleromorpha</taxon>
        <taxon>Haplosclerida</taxon>
        <taxon>Niphatidae</taxon>
        <taxon>Amphimedon</taxon>
    </lineage>
</organism>
<dbReference type="InParanoid" id="A0A1X7SLH7"/>
<sequence length="300" mass="33721">MRPTVQPTELNELKGVHVAAKNSFLIHGGSTQSVNWEEYGIRITIPQGAVLPSDTVQITIAALVGGDFIFPEDTELVSAVYAINLSKPFLKPVKLEIQHCVSIETASHCKYLSFATAPSHKAPYQFKLVNGGNFVPNGGYGSIYVSEFCLWSLIEYVRTSISFFTNKSYYGQVMREVRRPGKEWLIKFLLCKDLNALKKHISEIFKNNEKTNDLYFSFEEENGCIEFCFDKSCPNGWSVKPYDTPIKVSQRAIDDYGSMSPPNFPERKIKITAEPGKGADELNHPVTMRGIKSDNMELNI</sequence>
<dbReference type="Gene3D" id="2.60.220.30">
    <property type="match status" value="1"/>
</dbReference>
<evidence type="ECO:0000313" key="1">
    <source>
        <dbReference type="EnsemblMetazoa" id="Aqu2.1.02935_001"/>
    </source>
</evidence>
<reference evidence="1" key="1">
    <citation type="submission" date="2017-05" db="UniProtKB">
        <authorList>
            <consortium name="EnsemblMetazoa"/>
        </authorList>
    </citation>
    <scope>IDENTIFICATION</scope>
</reference>
<name>A0A1X7SLH7_AMPQE</name>
<dbReference type="AlphaFoldDB" id="A0A1X7SLH7"/>
<dbReference type="EnsemblMetazoa" id="Aqu2.1.02935_001">
    <property type="protein sequence ID" value="Aqu2.1.02935_001"/>
    <property type="gene ID" value="Aqu2.1.02935"/>
</dbReference>
<proteinExistence type="predicted"/>
<dbReference type="OrthoDB" id="5973910at2759"/>
<protein>
    <submittedName>
        <fullName evidence="1">Uncharacterized protein</fullName>
    </submittedName>
</protein>
<accession>A0A1X7SLH7</accession>